<proteinExistence type="predicted"/>
<sequence length="346" mass="36695">MKFYNAVDGLLVGVSFLSYGAFAGSLSRFDGATNYCSSLLAIKPRTVTNTVLSTTTVTIQQTTSAPSVITITAPARTELRFNTLTNTNTETVTATASTISSSAISTSTITAGITQVKAPASLVAYDTKQNLYDEHLQCPTAREQRLTSTTTKSVISVSTITSTSTKTPMIYITATTDITVAVTATSTITTGYVSTSTTTVTVPSSTSIVSNNLCTGPESRSNFFLYSEYHGVEVIQVALGDFPAVQPADHAGNFSIIKSVQINGLLYLTGISDSTSTTGARYSMIAPGSIALYVPDGTTGGSAYYGDIDYVLANKFFQPPCTFVGDRVRCHNVDGQAFRWGETKRQ</sequence>
<organism evidence="1 2">
    <name type="scientific">Zymoseptoria tritici (strain ST99CH_3D7)</name>
    <dbReference type="NCBI Taxonomy" id="1276538"/>
    <lineage>
        <taxon>Eukaryota</taxon>
        <taxon>Fungi</taxon>
        <taxon>Dikarya</taxon>
        <taxon>Ascomycota</taxon>
        <taxon>Pezizomycotina</taxon>
        <taxon>Dothideomycetes</taxon>
        <taxon>Dothideomycetidae</taxon>
        <taxon>Mycosphaerellales</taxon>
        <taxon>Mycosphaerellaceae</taxon>
        <taxon>Zymoseptoria</taxon>
    </lineage>
</organism>
<gene>
    <name evidence="1" type="ORF">ZT3D7_G9065</name>
</gene>
<accession>A0A1X7S3A8</accession>
<evidence type="ECO:0000313" key="2">
    <source>
        <dbReference type="Proteomes" id="UP000215127"/>
    </source>
</evidence>
<reference evidence="1 2" key="1">
    <citation type="submission" date="2016-06" db="EMBL/GenBank/DDBJ databases">
        <authorList>
            <person name="Kjaerup R.B."/>
            <person name="Dalgaard T.S."/>
            <person name="Juul-Madsen H.R."/>
        </authorList>
    </citation>
    <scope>NUCLEOTIDE SEQUENCE [LARGE SCALE GENOMIC DNA]</scope>
</reference>
<dbReference type="AlphaFoldDB" id="A0A1X7S3A8"/>
<name>A0A1X7S3A8_ZYMT9</name>
<evidence type="ECO:0000313" key="1">
    <source>
        <dbReference type="EMBL" id="SMQ53911.1"/>
    </source>
</evidence>
<dbReference type="EMBL" id="LT853700">
    <property type="protein sequence ID" value="SMQ53911.1"/>
    <property type="molecule type" value="Genomic_DNA"/>
</dbReference>
<keyword evidence="2" id="KW-1185">Reference proteome</keyword>
<dbReference type="Proteomes" id="UP000215127">
    <property type="component" value="Chromosome 9"/>
</dbReference>
<protein>
    <submittedName>
        <fullName evidence="1">Uncharacterized protein</fullName>
    </submittedName>
</protein>